<dbReference type="InterPro" id="IPR008767">
    <property type="entry name" value="Phage_SPP1_head-tail_adaptor"/>
</dbReference>
<name>A0A1B1A6J3_9RHOB</name>
<evidence type="ECO:0000313" key="2">
    <source>
        <dbReference type="Proteomes" id="UP000013243"/>
    </source>
</evidence>
<gene>
    <name evidence="1" type="ORF">K529_015480</name>
</gene>
<dbReference type="Pfam" id="PF05521">
    <property type="entry name" value="Phage_HCP"/>
    <property type="match status" value="1"/>
</dbReference>
<sequence>MIKADFYKPTITKGDYQEDILSWAHQFSSGVKTKTVTFKDILAAQQSVSDVSLLVYCRKNPNTMAIESNWQVELAGDRYEVNGIDANPSNRAEIILYCERVTP</sequence>
<proteinExistence type="predicted"/>
<dbReference type="RefSeq" id="WP_005613720.1">
    <property type="nucleotide sequence ID" value="NZ_CP015231.1"/>
</dbReference>
<dbReference type="GeneID" id="28251265"/>
<geneLocation type="plasmid" evidence="1 2">
    <name>unnamed1</name>
</geneLocation>
<organism evidence="1 2">
    <name type="scientific">Tritonibacter mobilis F1926</name>
    <dbReference type="NCBI Taxonomy" id="1265309"/>
    <lineage>
        <taxon>Bacteria</taxon>
        <taxon>Pseudomonadati</taxon>
        <taxon>Pseudomonadota</taxon>
        <taxon>Alphaproteobacteria</taxon>
        <taxon>Rhodobacterales</taxon>
        <taxon>Paracoccaceae</taxon>
        <taxon>Tritonibacter</taxon>
    </lineage>
</organism>
<reference evidence="1 2" key="1">
    <citation type="journal article" date="2016" name="ISME J.">
        <title>Global occurrence and heterogeneity of the Roseobacter-clade species Ruegeria mobilis.</title>
        <authorList>
            <person name="Sonnenschein E."/>
            <person name="Gram L."/>
        </authorList>
    </citation>
    <scope>NUCLEOTIDE SEQUENCE [LARGE SCALE GENOMIC DNA]</scope>
    <source>
        <strain evidence="1 2">F1926</strain>
        <plasmid evidence="1 2">unnamed1</plasmid>
    </source>
</reference>
<accession>A0A1B1A6J3</accession>
<dbReference type="EMBL" id="CP015231">
    <property type="protein sequence ID" value="ANP42180.1"/>
    <property type="molecule type" value="Genomic_DNA"/>
</dbReference>
<evidence type="ECO:0000313" key="1">
    <source>
        <dbReference type="EMBL" id="ANP42180.1"/>
    </source>
</evidence>
<evidence type="ECO:0008006" key="3">
    <source>
        <dbReference type="Google" id="ProtNLM"/>
    </source>
</evidence>
<protein>
    <recommendedName>
        <fullName evidence="3">Phage head-tail adaptor</fullName>
    </recommendedName>
</protein>
<dbReference type="Gene3D" id="2.40.10.270">
    <property type="entry name" value="Bacteriophage SPP1 head-tail adaptor protein"/>
    <property type="match status" value="1"/>
</dbReference>
<dbReference type="Proteomes" id="UP000013243">
    <property type="component" value="Plasmid unnamed1"/>
</dbReference>
<dbReference type="OrthoDB" id="9930209at2"/>
<dbReference type="InterPro" id="IPR038666">
    <property type="entry name" value="SSP1_head-tail_sf"/>
</dbReference>
<dbReference type="KEGG" id="rmb:K529_015480"/>
<dbReference type="AlphaFoldDB" id="A0A1B1A6J3"/>
<keyword evidence="1" id="KW-0614">Plasmid</keyword>